<reference evidence="1" key="1">
    <citation type="journal article" date="2022" name="Int. J. Mol. Sci.">
        <title>Draft Genome of Tanacetum Coccineum: Genomic Comparison of Closely Related Tanacetum-Family Plants.</title>
        <authorList>
            <person name="Yamashiro T."/>
            <person name="Shiraishi A."/>
            <person name="Nakayama K."/>
            <person name="Satake H."/>
        </authorList>
    </citation>
    <scope>NUCLEOTIDE SEQUENCE</scope>
</reference>
<dbReference type="Proteomes" id="UP001151760">
    <property type="component" value="Unassembled WGS sequence"/>
</dbReference>
<name>A0ABQ4Y3I9_9ASTR</name>
<keyword evidence="2" id="KW-1185">Reference proteome</keyword>
<comment type="caution">
    <text evidence="1">The sequence shown here is derived from an EMBL/GenBank/DDBJ whole genome shotgun (WGS) entry which is preliminary data.</text>
</comment>
<evidence type="ECO:0000313" key="2">
    <source>
        <dbReference type="Proteomes" id="UP001151760"/>
    </source>
</evidence>
<protein>
    <recommendedName>
        <fullName evidence="3">Reverse transcriptase domain-containing protein</fullName>
    </recommendedName>
</protein>
<accession>A0ABQ4Y3I9</accession>
<organism evidence="1 2">
    <name type="scientific">Tanacetum coccineum</name>
    <dbReference type="NCBI Taxonomy" id="301880"/>
    <lineage>
        <taxon>Eukaryota</taxon>
        <taxon>Viridiplantae</taxon>
        <taxon>Streptophyta</taxon>
        <taxon>Embryophyta</taxon>
        <taxon>Tracheophyta</taxon>
        <taxon>Spermatophyta</taxon>
        <taxon>Magnoliopsida</taxon>
        <taxon>eudicotyledons</taxon>
        <taxon>Gunneridae</taxon>
        <taxon>Pentapetalae</taxon>
        <taxon>asterids</taxon>
        <taxon>campanulids</taxon>
        <taxon>Asterales</taxon>
        <taxon>Asteraceae</taxon>
        <taxon>Asteroideae</taxon>
        <taxon>Anthemideae</taxon>
        <taxon>Anthemidinae</taxon>
        <taxon>Tanacetum</taxon>
    </lineage>
</organism>
<evidence type="ECO:0008006" key="3">
    <source>
        <dbReference type="Google" id="ProtNLM"/>
    </source>
</evidence>
<evidence type="ECO:0000313" key="1">
    <source>
        <dbReference type="EMBL" id="GJS71737.1"/>
    </source>
</evidence>
<gene>
    <name evidence="1" type="ORF">Tco_0704578</name>
</gene>
<dbReference type="EMBL" id="BQNB010010027">
    <property type="protein sequence ID" value="GJS71737.1"/>
    <property type="molecule type" value="Genomic_DNA"/>
</dbReference>
<sequence>MRPRRLLRLLSDFDGKIRYHPGKASVAADALSRNERAKPLRVRALVMTINSNLPPQIHEARVEALKKENVKDENLHGMDKEFENRLDGTLCIRRRMVVPMARYGSMHHHLCQQVLDVSKDEGRLPEAIRFTSTTRNTPLEMGKYSHGFYHKTTKDNKQLRHDLEVFRRRTTSYSVGRDPDDKLHFIEEPVEIMDREVKRMKQSRIPIVKVRWNLRRGPEFTWEREDQMKKKYPHLFVNPSSTS</sequence>
<reference evidence="1" key="2">
    <citation type="submission" date="2022-01" db="EMBL/GenBank/DDBJ databases">
        <authorList>
            <person name="Yamashiro T."/>
            <person name="Shiraishi A."/>
            <person name="Satake H."/>
            <person name="Nakayama K."/>
        </authorList>
    </citation>
    <scope>NUCLEOTIDE SEQUENCE</scope>
</reference>
<proteinExistence type="predicted"/>